<proteinExistence type="predicted"/>
<accession>A0A453JIX8</accession>
<reference evidence="3" key="1">
    <citation type="journal article" date="2014" name="Science">
        <title>Ancient hybridizations among the ancestral genomes of bread wheat.</title>
        <authorList>
            <consortium name="International Wheat Genome Sequencing Consortium,"/>
            <person name="Marcussen T."/>
            <person name="Sandve S.R."/>
            <person name="Heier L."/>
            <person name="Spannagl M."/>
            <person name="Pfeifer M."/>
            <person name="Jakobsen K.S."/>
            <person name="Wulff B.B."/>
            <person name="Steuernagel B."/>
            <person name="Mayer K.F."/>
            <person name="Olsen O.A."/>
        </authorList>
    </citation>
    <scope>NUCLEOTIDE SEQUENCE [LARGE SCALE GENOMIC DNA]</scope>
    <source>
        <strain evidence="3">cv. AL8/78</strain>
    </source>
</reference>
<reference evidence="3" key="2">
    <citation type="journal article" date="2017" name="Nat. Plants">
        <title>The Aegilops tauschii genome reveals multiple impacts of transposons.</title>
        <authorList>
            <person name="Zhao G."/>
            <person name="Zou C."/>
            <person name="Li K."/>
            <person name="Wang K."/>
            <person name="Li T."/>
            <person name="Gao L."/>
            <person name="Zhang X."/>
            <person name="Wang H."/>
            <person name="Yang Z."/>
            <person name="Liu X."/>
            <person name="Jiang W."/>
            <person name="Mao L."/>
            <person name="Kong X."/>
            <person name="Jiao Y."/>
            <person name="Jia J."/>
        </authorList>
    </citation>
    <scope>NUCLEOTIDE SEQUENCE [LARGE SCALE GENOMIC DNA]</scope>
    <source>
        <strain evidence="3">cv. AL8/78</strain>
    </source>
</reference>
<reference evidence="2" key="4">
    <citation type="submission" date="2019-03" db="UniProtKB">
        <authorList>
            <consortium name="EnsemblPlants"/>
        </authorList>
    </citation>
    <scope>IDENTIFICATION</scope>
</reference>
<dbReference type="EnsemblPlants" id="AET5Gv20073600.8">
    <property type="protein sequence ID" value="AET5Gv20073600.8"/>
    <property type="gene ID" value="AET5Gv20073600"/>
</dbReference>
<reference evidence="2" key="3">
    <citation type="journal article" date="2017" name="Nature">
        <title>Genome sequence of the progenitor of the wheat D genome Aegilops tauschii.</title>
        <authorList>
            <person name="Luo M.C."/>
            <person name="Gu Y.Q."/>
            <person name="Puiu D."/>
            <person name="Wang H."/>
            <person name="Twardziok S.O."/>
            <person name="Deal K.R."/>
            <person name="Huo N."/>
            <person name="Zhu T."/>
            <person name="Wang L."/>
            <person name="Wang Y."/>
            <person name="McGuire P.E."/>
            <person name="Liu S."/>
            <person name="Long H."/>
            <person name="Ramasamy R.K."/>
            <person name="Rodriguez J.C."/>
            <person name="Van S.L."/>
            <person name="Yuan L."/>
            <person name="Wang Z."/>
            <person name="Xia Z."/>
            <person name="Xiao L."/>
            <person name="Anderson O.D."/>
            <person name="Ouyang S."/>
            <person name="Liang Y."/>
            <person name="Zimin A.V."/>
            <person name="Pertea G."/>
            <person name="Qi P."/>
            <person name="Bennetzen J.L."/>
            <person name="Dai X."/>
            <person name="Dawson M.W."/>
            <person name="Muller H.G."/>
            <person name="Kugler K."/>
            <person name="Rivarola-Duarte L."/>
            <person name="Spannagl M."/>
            <person name="Mayer K.F.X."/>
            <person name="Lu F.H."/>
            <person name="Bevan M.W."/>
            <person name="Leroy P."/>
            <person name="Li P."/>
            <person name="You F.M."/>
            <person name="Sun Q."/>
            <person name="Liu Z."/>
            <person name="Lyons E."/>
            <person name="Wicker T."/>
            <person name="Salzberg S.L."/>
            <person name="Devos K.M."/>
            <person name="Dvorak J."/>
        </authorList>
    </citation>
    <scope>NUCLEOTIDE SEQUENCE [LARGE SCALE GENOMIC DNA]</scope>
    <source>
        <strain evidence="2">cv. AL8/78</strain>
    </source>
</reference>
<dbReference type="Gramene" id="AET5Gv20073600.8">
    <property type="protein sequence ID" value="AET5Gv20073600.8"/>
    <property type="gene ID" value="AET5Gv20073600"/>
</dbReference>
<name>A0A453JIX8_AEGTS</name>
<evidence type="ECO:0000313" key="2">
    <source>
        <dbReference type="EnsemblPlants" id="AET5Gv20073600.8"/>
    </source>
</evidence>
<protein>
    <submittedName>
        <fullName evidence="2">Uncharacterized protein</fullName>
    </submittedName>
</protein>
<organism evidence="2 3">
    <name type="scientific">Aegilops tauschii subsp. strangulata</name>
    <name type="common">Goatgrass</name>
    <dbReference type="NCBI Taxonomy" id="200361"/>
    <lineage>
        <taxon>Eukaryota</taxon>
        <taxon>Viridiplantae</taxon>
        <taxon>Streptophyta</taxon>
        <taxon>Embryophyta</taxon>
        <taxon>Tracheophyta</taxon>
        <taxon>Spermatophyta</taxon>
        <taxon>Magnoliopsida</taxon>
        <taxon>Liliopsida</taxon>
        <taxon>Poales</taxon>
        <taxon>Poaceae</taxon>
        <taxon>BOP clade</taxon>
        <taxon>Pooideae</taxon>
        <taxon>Triticodae</taxon>
        <taxon>Triticeae</taxon>
        <taxon>Triticinae</taxon>
        <taxon>Aegilops</taxon>
    </lineage>
</organism>
<dbReference type="AlphaFoldDB" id="A0A453JIX8"/>
<sequence length="81" mass="8928">MQGNSLLLYSQASESATFRRCSSTPSRRRPRAWWSSDPRDSSSARSCSPKPNPSIRRSPPYRNKSFGVPASVGLTSSPVKL</sequence>
<evidence type="ECO:0000256" key="1">
    <source>
        <dbReference type="SAM" id="MobiDB-lite"/>
    </source>
</evidence>
<keyword evidence="3" id="KW-1185">Reference proteome</keyword>
<reference evidence="2" key="5">
    <citation type="journal article" date="2021" name="G3 (Bethesda)">
        <title>Aegilops tauschii genome assembly Aet v5.0 features greater sequence contiguity and improved annotation.</title>
        <authorList>
            <person name="Wang L."/>
            <person name="Zhu T."/>
            <person name="Rodriguez J.C."/>
            <person name="Deal K.R."/>
            <person name="Dubcovsky J."/>
            <person name="McGuire P.E."/>
            <person name="Lux T."/>
            <person name="Spannagl M."/>
            <person name="Mayer K.F.X."/>
            <person name="Baldrich P."/>
            <person name="Meyers B.C."/>
            <person name="Huo N."/>
            <person name="Gu Y.Q."/>
            <person name="Zhou H."/>
            <person name="Devos K.M."/>
            <person name="Bennetzen J.L."/>
            <person name="Unver T."/>
            <person name="Budak H."/>
            <person name="Gulick P.J."/>
            <person name="Galiba G."/>
            <person name="Kalapos B."/>
            <person name="Nelson D.R."/>
            <person name="Li P."/>
            <person name="You F.M."/>
            <person name="Luo M.C."/>
            <person name="Dvorak J."/>
        </authorList>
    </citation>
    <scope>NUCLEOTIDE SEQUENCE [LARGE SCALE GENOMIC DNA]</scope>
    <source>
        <strain evidence="2">cv. AL8/78</strain>
    </source>
</reference>
<feature type="region of interest" description="Disordered" evidence="1">
    <location>
        <begin position="1"/>
        <end position="81"/>
    </location>
</feature>
<dbReference type="Proteomes" id="UP000015105">
    <property type="component" value="Chromosome 5D"/>
</dbReference>
<feature type="compositionally biased region" description="Polar residues" evidence="1">
    <location>
        <begin position="1"/>
        <end position="16"/>
    </location>
</feature>
<evidence type="ECO:0000313" key="3">
    <source>
        <dbReference type="Proteomes" id="UP000015105"/>
    </source>
</evidence>